<gene>
    <name evidence="1" type="ORF">H7U12_12060</name>
</gene>
<evidence type="ECO:0000313" key="2">
    <source>
        <dbReference type="Proteomes" id="UP000659698"/>
    </source>
</evidence>
<dbReference type="EMBL" id="JACOAF010000030">
    <property type="protein sequence ID" value="MBC3540417.1"/>
    <property type="molecule type" value="Genomic_DNA"/>
</dbReference>
<dbReference type="Proteomes" id="UP000659698">
    <property type="component" value="Unassembled WGS sequence"/>
</dbReference>
<keyword evidence="2" id="KW-1185">Reference proteome</keyword>
<comment type="caution">
    <text evidence="1">The sequence shown here is derived from an EMBL/GenBank/DDBJ whole genome shotgun (WGS) entry which is preliminary data.</text>
</comment>
<reference evidence="1 2" key="1">
    <citation type="journal article" date="2019" name="Int. J. Syst. Evol. Microbiol.">
        <title>Rufibacter sediminis sp. nov., isolated from freshwater lake sediment.</title>
        <authorList>
            <person name="Qu J.H."/>
            <person name="Zhang L.J."/>
            <person name="Fu Y.H."/>
            <person name="Li H.F."/>
        </authorList>
    </citation>
    <scope>NUCLEOTIDE SEQUENCE [LARGE SCALE GENOMIC DNA]</scope>
    <source>
        <strain evidence="1 2">H-1</strain>
    </source>
</reference>
<dbReference type="RefSeq" id="WP_186638122.1">
    <property type="nucleotide sequence ID" value="NZ_JACOAF010000030.1"/>
</dbReference>
<proteinExistence type="predicted"/>
<organism evidence="1 2">
    <name type="scientific">Rufibacter sediminis</name>
    <dbReference type="NCBI Taxonomy" id="2762756"/>
    <lineage>
        <taxon>Bacteria</taxon>
        <taxon>Pseudomonadati</taxon>
        <taxon>Bacteroidota</taxon>
        <taxon>Cytophagia</taxon>
        <taxon>Cytophagales</taxon>
        <taxon>Hymenobacteraceae</taxon>
        <taxon>Rufibacter</taxon>
    </lineage>
</organism>
<protein>
    <submittedName>
        <fullName evidence="1">Uncharacterized protein</fullName>
    </submittedName>
</protein>
<sequence>MDLSRAETLGKIERIVNGKTEATDFVLKKSGQFFYLLEVHPNGDYKEWDEGIHLAFHKYEVVEQVEGISWVANDTIDEFPGETFLRYLGSLLTLENELASGQSVRGRQLSEILSRIAEGVDSGVGIKLSLKSPSVYFTFPASITTKEEFEAFISE</sequence>
<accession>A0ABR6VTC5</accession>
<evidence type="ECO:0000313" key="1">
    <source>
        <dbReference type="EMBL" id="MBC3540417.1"/>
    </source>
</evidence>
<name>A0ABR6VTC5_9BACT</name>